<dbReference type="EMBL" id="WWSC01000002">
    <property type="protein sequence ID" value="MZK40422.1"/>
    <property type="molecule type" value="Genomic_DNA"/>
</dbReference>
<organism evidence="3 4">
    <name type="scientific">Dorea longicatena</name>
    <dbReference type="NCBI Taxonomy" id="88431"/>
    <lineage>
        <taxon>Bacteria</taxon>
        <taxon>Bacillati</taxon>
        <taxon>Bacillota</taxon>
        <taxon>Clostridia</taxon>
        <taxon>Lachnospirales</taxon>
        <taxon>Lachnospiraceae</taxon>
        <taxon>Dorea</taxon>
    </lineage>
</organism>
<name>A0A6L8RYM2_9FIRM</name>
<proteinExistence type="predicted"/>
<sequence>MEPLARLDSNSILAEDIFLEIFDQEDEIMKARMILSLTDRAAELGVKKKFEELLKAYKKVDREAKQRERKKPIAMLDKWTNFEGPYNNMFCGAWIAGEDGVYAQNDSQVDAVACYHPILPVERMKNLETGEEQIKIAYKRNGRWDEIIVPKTMVTSASKIVALSGRGISVTSENAKLLVRFLSDVENMNDSHIKVQYSTSKLGWIQNDFIPYDTEIVFDGDQRFRQTYDSVSERGNWKIWQSHMQKLRKSGRLEIKFMMAASFASVLVSLLGGLPFIVDLWGETEGGKTVSLMVAASIWANPDESAYIGDFKTTEVALEAKADMLNHLPMILDDTSKTSSRIRDNFEGMVYDMCSGKGKSRSNKELGINRENRWRNCILTNGERPLNSYVSQGGAINRILEVECKDNVYEDPQETAELVKKNYGLAGKRYIEALKSIGKEELQRMQKEFQKELKDDEAMQKQSLSLAILLTADKVATDYLFRDGEYITIKQAKTVLINRNDLSDNERCYRYLKDKIAMNEQKFDAENKVEQWGILEEGRAIIYNQAFKDLCKNGGFSDKAFLSWADRKDLIETQGGRMTKVKKVGGNPVRCVFLKLNENLDEDGFESVETMEMYEQEELPFK</sequence>
<accession>A0A6L8RYM2</accession>
<evidence type="ECO:0000259" key="2">
    <source>
        <dbReference type="Pfam" id="PF18662"/>
    </source>
</evidence>
<dbReference type="RefSeq" id="WP_130096482.1">
    <property type="nucleotide sequence ID" value="NZ_JAAIMW010000003.1"/>
</dbReference>
<reference evidence="3 4" key="1">
    <citation type="journal article" date="2019" name="Nat. Med.">
        <title>A library of human gut bacterial isolates paired with longitudinal multiomics data enables mechanistic microbiome research.</title>
        <authorList>
            <person name="Poyet M."/>
            <person name="Groussin M."/>
            <person name="Gibbons S.M."/>
            <person name="Avila-Pacheco J."/>
            <person name="Jiang X."/>
            <person name="Kearney S.M."/>
            <person name="Perrotta A.R."/>
            <person name="Berdy B."/>
            <person name="Zhao S."/>
            <person name="Lieberman T.D."/>
            <person name="Swanson P.K."/>
            <person name="Smith M."/>
            <person name="Roesemann S."/>
            <person name="Alexander J.E."/>
            <person name="Rich S.A."/>
            <person name="Livny J."/>
            <person name="Vlamakis H."/>
            <person name="Clish C."/>
            <person name="Bullock K."/>
            <person name="Deik A."/>
            <person name="Scott J."/>
            <person name="Pierce K.A."/>
            <person name="Xavier R.J."/>
            <person name="Alm E.J."/>
        </authorList>
    </citation>
    <scope>NUCLEOTIDE SEQUENCE [LARGE SCALE GENOMIC DNA]</scope>
    <source>
        <strain evidence="3 4">BIOML-A6</strain>
    </source>
</reference>
<evidence type="ECO:0000313" key="4">
    <source>
        <dbReference type="Proteomes" id="UP000472916"/>
    </source>
</evidence>
<gene>
    <name evidence="3" type="ORF">GT528_01575</name>
</gene>
<comment type="caution">
    <text evidence="3">The sequence shown here is derived from an EMBL/GenBank/DDBJ whole genome shotgun (WGS) entry which is preliminary data.</text>
</comment>
<dbReference type="InterPro" id="IPR040538">
    <property type="entry name" value="Cch_HTH"/>
</dbReference>
<feature type="domain" description="DUF927" evidence="1">
    <location>
        <begin position="101"/>
        <end position="368"/>
    </location>
</feature>
<dbReference type="Pfam" id="PF06048">
    <property type="entry name" value="DUF927"/>
    <property type="match status" value="1"/>
</dbReference>
<feature type="domain" description="Cch helix turn helix" evidence="2">
    <location>
        <begin position="504"/>
        <end position="599"/>
    </location>
</feature>
<dbReference type="AlphaFoldDB" id="A0A6L8RYM2"/>
<evidence type="ECO:0000259" key="1">
    <source>
        <dbReference type="Pfam" id="PF06048"/>
    </source>
</evidence>
<protein>
    <submittedName>
        <fullName evidence="3">DUF927 domain-containing protein</fullName>
    </submittedName>
</protein>
<evidence type="ECO:0000313" key="3">
    <source>
        <dbReference type="EMBL" id="MZK40422.1"/>
    </source>
</evidence>
<dbReference type="InterPro" id="IPR009270">
    <property type="entry name" value="DUF927"/>
</dbReference>
<dbReference type="Pfam" id="PF18662">
    <property type="entry name" value="HTH_56"/>
    <property type="match status" value="1"/>
</dbReference>
<dbReference type="Proteomes" id="UP000472916">
    <property type="component" value="Unassembled WGS sequence"/>
</dbReference>